<feature type="region of interest" description="Disordered" evidence="1">
    <location>
        <begin position="1"/>
        <end position="36"/>
    </location>
</feature>
<gene>
    <name evidence="2" type="ORF">CSSPJE1EN1_LOCUS65</name>
</gene>
<accession>A0ABP0VJJ2</accession>
<evidence type="ECO:0000313" key="3">
    <source>
        <dbReference type="Proteomes" id="UP001497444"/>
    </source>
</evidence>
<keyword evidence="3" id="KW-1185">Reference proteome</keyword>
<dbReference type="EMBL" id="OZ020096">
    <property type="protein sequence ID" value="CAK9254587.1"/>
    <property type="molecule type" value="Genomic_DNA"/>
</dbReference>
<dbReference type="Proteomes" id="UP001497444">
    <property type="component" value="Chromosome 1"/>
</dbReference>
<evidence type="ECO:0000256" key="1">
    <source>
        <dbReference type="SAM" id="MobiDB-lite"/>
    </source>
</evidence>
<name>A0ABP0VJJ2_9BRYO</name>
<feature type="compositionally biased region" description="Basic and acidic residues" evidence="1">
    <location>
        <begin position="21"/>
        <end position="36"/>
    </location>
</feature>
<proteinExistence type="predicted"/>
<protein>
    <submittedName>
        <fullName evidence="2">Uncharacterized protein</fullName>
    </submittedName>
</protein>
<feature type="compositionally biased region" description="Basic residues" evidence="1">
    <location>
        <begin position="119"/>
        <end position="128"/>
    </location>
</feature>
<reference evidence="2 3" key="1">
    <citation type="submission" date="2024-02" db="EMBL/GenBank/DDBJ databases">
        <authorList>
            <consortium name="ELIXIR-Norway"/>
            <consortium name="Elixir Norway"/>
        </authorList>
    </citation>
    <scope>NUCLEOTIDE SEQUENCE [LARGE SCALE GENOMIC DNA]</scope>
</reference>
<feature type="compositionally biased region" description="Basic and acidic residues" evidence="1">
    <location>
        <begin position="94"/>
        <end position="107"/>
    </location>
</feature>
<evidence type="ECO:0000313" key="2">
    <source>
        <dbReference type="EMBL" id="CAK9254587.1"/>
    </source>
</evidence>
<feature type="region of interest" description="Disordered" evidence="1">
    <location>
        <begin position="82"/>
        <end position="147"/>
    </location>
</feature>
<organism evidence="2 3">
    <name type="scientific">Sphagnum jensenii</name>
    <dbReference type="NCBI Taxonomy" id="128206"/>
    <lineage>
        <taxon>Eukaryota</taxon>
        <taxon>Viridiplantae</taxon>
        <taxon>Streptophyta</taxon>
        <taxon>Embryophyta</taxon>
        <taxon>Bryophyta</taxon>
        <taxon>Sphagnophytina</taxon>
        <taxon>Sphagnopsida</taxon>
        <taxon>Sphagnales</taxon>
        <taxon>Sphagnaceae</taxon>
        <taxon>Sphagnum</taxon>
    </lineage>
</organism>
<sequence length="147" mass="17466">MGQYNAGCRLKHKPPPPPERTWTREPTHERTFSDNKIQRRRYPSDGCWRWTLIFRHQNSSRLRIFTTTVVCVEDTQTSITQIRSAHETAGQRQQGREKEKGKEEAGRSRASKQQTTRPALRRARRSRYQRQYSDSCCKLDLPQQRQH</sequence>